<dbReference type="Pfam" id="PF00400">
    <property type="entry name" value="WD40"/>
    <property type="match status" value="2"/>
</dbReference>
<protein>
    <submittedName>
        <fullName evidence="4">WD40-repeat-containing domain protein</fullName>
    </submittedName>
</protein>
<dbReference type="SMART" id="SM00320">
    <property type="entry name" value="WD40"/>
    <property type="match status" value="4"/>
</dbReference>
<evidence type="ECO:0000256" key="2">
    <source>
        <dbReference type="ARBA" id="ARBA00022737"/>
    </source>
</evidence>
<dbReference type="InterPro" id="IPR001680">
    <property type="entry name" value="WD40_rpt"/>
</dbReference>
<evidence type="ECO:0000256" key="1">
    <source>
        <dbReference type="ARBA" id="ARBA00022574"/>
    </source>
</evidence>
<dbReference type="STRING" id="765915.A0A1Y2HAR7"/>
<proteinExistence type="predicted"/>
<dbReference type="InterPro" id="IPR015943">
    <property type="entry name" value="WD40/YVTN_repeat-like_dom_sf"/>
</dbReference>
<evidence type="ECO:0000313" key="4">
    <source>
        <dbReference type="EMBL" id="ORZ30122.1"/>
    </source>
</evidence>
<comment type="caution">
    <text evidence="4">The sequence shown here is derived from an EMBL/GenBank/DDBJ whole genome shotgun (WGS) entry which is preliminary data.</text>
</comment>
<dbReference type="PANTHER" id="PTHR22889">
    <property type="entry name" value="WD REPEAT-CONTAINING PROTEIN 89"/>
    <property type="match status" value="1"/>
</dbReference>
<reference evidence="4 5" key="1">
    <citation type="submission" date="2016-07" db="EMBL/GenBank/DDBJ databases">
        <title>Pervasive Adenine N6-methylation of Active Genes in Fungi.</title>
        <authorList>
            <consortium name="DOE Joint Genome Institute"/>
            <person name="Mondo S.J."/>
            <person name="Dannebaum R.O."/>
            <person name="Kuo R.C."/>
            <person name="Labutti K."/>
            <person name="Haridas S."/>
            <person name="Kuo A."/>
            <person name="Salamov A."/>
            <person name="Ahrendt S.R."/>
            <person name="Lipzen A."/>
            <person name="Sullivan W."/>
            <person name="Andreopoulos W.B."/>
            <person name="Clum A."/>
            <person name="Lindquist E."/>
            <person name="Daum C."/>
            <person name="Ramamoorthy G.K."/>
            <person name="Gryganskyi A."/>
            <person name="Culley D."/>
            <person name="Magnuson J.K."/>
            <person name="James T.Y."/>
            <person name="O'Malley M.A."/>
            <person name="Stajich J.E."/>
            <person name="Spatafora J.W."/>
            <person name="Visel A."/>
            <person name="Grigoriev I.V."/>
        </authorList>
    </citation>
    <scope>NUCLEOTIDE SEQUENCE [LARGE SCALE GENOMIC DNA]</scope>
    <source>
        <strain evidence="4 5">PL171</strain>
    </source>
</reference>
<dbReference type="SUPFAM" id="SSF50978">
    <property type="entry name" value="WD40 repeat-like"/>
    <property type="match status" value="1"/>
</dbReference>
<name>A0A1Y2HAR7_9FUNG</name>
<evidence type="ECO:0000256" key="3">
    <source>
        <dbReference type="PROSITE-ProRule" id="PRU00221"/>
    </source>
</evidence>
<dbReference type="EMBL" id="MCFL01000100">
    <property type="protein sequence ID" value="ORZ30122.1"/>
    <property type="molecule type" value="Genomic_DNA"/>
</dbReference>
<sequence length="336" mass="36509">MSFTMDFDAPTPVKSPLGLVQLIPPLAKAKEVLFTVDGEYIFDVATTASAVAVSASNHQIKIYDAQLSLQGCLTGHTNTISAIQFHPNDANLLFSAAQDGKTHCWDLRAPAAPVSTWSAPNRHSLLSLSLSPSASLLATGTELVSDGAFIHFYDLRAPALQHSFTESLADDVTQLAFHPTVGNRLLSGSTDGIACVFDLNTWDEDEDLVGSMQSGSSVHKLGWFGPTGEYVWMTTHTETVMLWSGEGDLVKDFGDVRQYSSEEVPINYAVGFKYDEASQRLYLVTGSHEGALSILHVTMNELQLCFSAGHAHSDVIRPFPWILRLGRSSPVEKIHA</sequence>
<dbReference type="PROSITE" id="PS50294">
    <property type="entry name" value="WD_REPEATS_REGION"/>
    <property type="match status" value="1"/>
</dbReference>
<dbReference type="PROSITE" id="PS50082">
    <property type="entry name" value="WD_REPEATS_2"/>
    <property type="match status" value="1"/>
</dbReference>
<dbReference type="Proteomes" id="UP000193411">
    <property type="component" value="Unassembled WGS sequence"/>
</dbReference>
<feature type="repeat" description="WD" evidence="3">
    <location>
        <begin position="73"/>
        <end position="115"/>
    </location>
</feature>
<evidence type="ECO:0000313" key="5">
    <source>
        <dbReference type="Proteomes" id="UP000193411"/>
    </source>
</evidence>
<dbReference type="OrthoDB" id="25131at2759"/>
<gene>
    <name evidence="4" type="ORF">BCR44DRAFT_1406575</name>
</gene>
<dbReference type="InterPro" id="IPR039328">
    <property type="entry name" value="WDR89"/>
</dbReference>
<keyword evidence="2" id="KW-0677">Repeat</keyword>
<dbReference type="Gene3D" id="2.130.10.10">
    <property type="entry name" value="YVTN repeat-like/Quinoprotein amine dehydrogenase"/>
    <property type="match status" value="1"/>
</dbReference>
<dbReference type="AlphaFoldDB" id="A0A1Y2HAR7"/>
<keyword evidence="1 3" id="KW-0853">WD repeat</keyword>
<organism evidence="4 5">
    <name type="scientific">Catenaria anguillulae PL171</name>
    <dbReference type="NCBI Taxonomy" id="765915"/>
    <lineage>
        <taxon>Eukaryota</taxon>
        <taxon>Fungi</taxon>
        <taxon>Fungi incertae sedis</taxon>
        <taxon>Blastocladiomycota</taxon>
        <taxon>Blastocladiomycetes</taxon>
        <taxon>Blastocladiales</taxon>
        <taxon>Catenariaceae</taxon>
        <taxon>Catenaria</taxon>
    </lineage>
</organism>
<accession>A0A1Y2HAR7</accession>
<keyword evidence="5" id="KW-1185">Reference proteome</keyword>
<dbReference type="PANTHER" id="PTHR22889:SF0">
    <property type="entry name" value="WD REPEAT-CONTAINING PROTEIN 89"/>
    <property type="match status" value="1"/>
</dbReference>
<dbReference type="InterPro" id="IPR036322">
    <property type="entry name" value="WD40_repeat_dom_sf"/>
</dbReference>